<dbReference type="Proteomes" id="UP000002669">
    <property type="component" value="Unassembled WGS sequence"/>
</dbReference>
<dbReference type="AlphaFoldDB" id="E4V5I3"/>
<dbReference type="EMBL" id="DS989830">
    <property type="protein sequence ID" value="EFR05358.1"/>
    <property type="molecule type" value="Genomic_DNA"/>
</dbReference>
<name>E4V5I3_ARTGP</name>
<reference evidence="2" key="1">
    <citation type="journal article" date="2012" name="MBio">
        <title>Comparative genome analysis of Trichophyton rubrum and related dermatophytes reveals candidate genes involved in infection.</title>
        <authorList>
            <person name="Martinez D.A."/>
            <person name="Oliver B.G."/>
            <person name="Graeser Y."/>
            <person name="Goldberg J.M."/>
            <person name="Li W."/>
            <person name="Martinez-Rossi N.M."/>
            <person name="Monod M."/>
            <person name="Shelest E."/>
            <person name="Barton R.C."/>
            <person name="Birch E."/>
            <person name="Brakhage A.A."/>
            <person name="Chen Z."/>
            <person name="Gurr S.J."/>
            <person name="Heiman D."/>
            <person name="Heitman J."/>
            <person name="Kosti I."/>
            <person name="Rossi A."/>
            <person name="Saif S."/>
            <person name="Samalova M."/>
            <person name="Saunders C.W."/>
            <person name="Shea T."/>
            <person name="Summerbell R.C."/>
            <person name="Xu J."/>
            <person name="Young S."/>
            <person name="Zeng Q."/>
            <person name="Birren B.W."/>
            <person name="Cuomo C.A."/>
            <person name="White T.C."/>
        </authorList>
    </citation>
    <scope>NUCLEOTIDE SEQUENCE [LARGE SCALE GENOMIC DNA]</scope>
    <source>
        <strain evidence="2">ATCC MYA-4604 / CBS 118893</strain>
    </source>
</reference>
<dbReference type="InParanoid" id="E4V5I3"/>
<gene>
    <name evidence="1" type="ORF">MGYG_08369</name>
</gene>
<dbReference type="GeneID" id="10024695"/>
<sequence length="125" mass="13547">MKRLRVLAILEGVELASWISMADIAIEREKTTISYNSSVVSLRESSRPSSLTTARLPTLGDAIPPLPLSGHGVHSELLSNYNGSLQACLVSALFRDRSKQPSEAKLVARLTCILKPIKSGRTSDT</sequence>
<dbReference type="VEuPathDB" id="FungiDB:MGYG_08369"/>
<protein>
    <submittedName>
        <fullName evidence="1">Uncharacterized protein</fullName>
    </submittedName>
</protein>
<proteinExistence type="predicted"/>
<dbReference type="RefSeq" id="XP_003169465.1">
    <property type="nucleotide sequence ID" value="XM_003169417.1"/>
</dbReference>
<dbReference type="HOGENOM" id="CLU_1992085_0_0_1"/>
<evidence type="ECO:0000313" key="2">
    <source>
        <dbReference type="Proteomes" id="UP000002669"/>
    </source>
</evidence>
<accession>E4V5I3</accession>
<evidence type="ECO:0000313" key="1">
    <source>
        <dbReference type="EMBL" id="EFR05358.1"/>
    </source>
</evidence>
<organism evidence="2">
    <name type="scientific">Arthroderma gypseum (strain ATCC MYA-4604 / CBS 118893)</name>
    <name type="common">Microsporum gypseum</name>
    <dbReference type="NCBI Taxonomy" id="535722"/>
    <lineage>
        <taxon>Eukaryota</taxon>
        <taxon>Fungi</taxon>
        <taxon>Dikarya</taxon>
        <taxon>Ascomycota</taxon>
        <taxon>Pezizomycotina</taxon>
        <taxon>Eurotiomycetes</taxon>
        <taxon>Eurotiomycetidae</taxon>
        <taxon>Onygenales</taxon>
        <taxon>Arthrodermataceae</taxon>
        <taxon>Nannizzia</taxon>
    </lineage>
</organism>
<keyword evidence="2" id="KW-1185">Reference proteome</keyword>